<keyword evidence="5 18" id="KW-0349">Heme</keyword>
<evidence type="ECO:0000256" key="4">
    <source>
        <dbReference type="ARBA" id="ARBA00022448"/>
    </source>
</evidence>
<feature type="binding site" description="axial binding residue" evidence="18">
    <location>
        <position position="84"/>
    </location>
    <ligand>
        <name>heme b</name>
        <dbReference type="ChEBI" id="CHEBI:60344"/>
        <label>b562</label>
    </ligand>
    <ligandPart>
        <name>Fe</name>
        <dbReference type="ChEBI" id="CHEBI:18248"/>
    </ligandPart>
</feature>
<evidence type="ECO:0000256" key="10">
    <source>
        <dbReference type="ARBA" id="ARBA00022982"/>
    </source>
</evidence>
<organism evidence="22">
    <name type="scientific">Peucaea sumichrasti</name>
    <name type="common">Cinnamon-tailed sparrow</name>
    <name type="synonym">Aimophila sumichrasti</name>
    <dbReference type="NCBI Taxonomy" id="2704511"/>
    <lineage>
        <taxon>Eukaryota</taxon>
        <taxon>Metazoa</taxon>
        <taxon>Chordata</taxon>
        <taxon>Craniata</taxon>
        <taxon>Vertebrata</taxon>
        <taxon>Euteleostomi</taxon>
        <taxon>Archelosauria</taxon>
        <taxon>Archosauria</taxon>
        <taxon>Dinosauria</taxon>
        <taxon>Saurischia</taxon>
        <taxon>Theropoda</taxon>
        <taxon>Coelurosauria</taxon>
        <taxon>Aves</taxon>
        <taxon>Neognathae</taxon>
        <taxon>Neoaves</taxon>
        <taxon>Telluraves</taxon>
        <taxon>Australaves</taxon>
        <taxon>Passeriformes</taxon>
        <taxon>Passeroidea</taxon>
        <taxon>Fringillidae</taxon>
        <taxon>Emberizinae</taxon>
        <taxon>Peucaea</taxon>
    </lineage>
</organism>
<gene>
    <name evidence="22" type="primary">cytb</name>
</gene>
<dbReference type="CDD" id="cd00284">
    <property type="entry name" value="Cytochrome_b_N"/>
    <property type="match status" value="1"/>
</dbReference>
<protein>
    <recommendedName>
        <fullName evidence="3 19">Cytochrome b</fullName>
    </recommendedName>
</protein>
<feature type="binding site" evidence="17">
    <location>
        <position position="202"/>
    </location>
    <ligand>
        <name>a ubiquinone</name>
        <dbReference type="ChEBI" id="CHEBI:16389"/>
    </ligand>
</feature>
<dbReference type="PANTHER" id="PTHR19271:SF16">
    <property type="entry name" value="CYTOCHROME B"/>
    <property type="match status" value="1"/>
</dbReference>
<feature type="transmembrane region" description="Helical" evidence="19">
    <location>
        <begin position="347"/>
        <end position="373"/>
    </location>
</feature>
<keyword evidence="14 19" id="KW-0496">Mitochondrion</keyword>
<evidence type="ECO:0000256" key="19">
    <source>
        <dbReference type="RuleBase" id="RU362117"/>
    </source>
</evidence>
<dbReference type="Pfam" id="PF00032">
    <property type="entry name" value="Cytochrom_B_C"/>
    <property type="match status" value="1"/>
</dbReference>
<dbReference type="PROSITE" id="PS51002">
    <property type="entry name" value="CYTB_NTER"/>
    <property type="match status" value="1"/>
</dbReference>
<reference evidence="22" key="1">
    <citation type="submission" date="2019-10" db="EMBL/GenBank/DDBJ databases">
        <title>Behavioral, morphological, and ecological trait evolution in two clades of New World Sparrows (Aimophila and Peucaea, Passerellidae).</title>
        <authorList>
            <person name="Cicero C."/>
            <person name="Mason N.A."/>
            <person name="Benedict L."/>
            <person name="Rising J.D."/>
        </authorList>
    </citation>
    <scope>NUCLEOTIDE SEQUENCE</scope>
</reference>
<evidence type="ECO:0000256" key="2">
    <source>
        <dbReference type="ARBA" id="ARBA00004448"/>
    </source>
</evidence>
<dbReference type="GO" id="GO:0006122">
    <property type="term" value="P:mitochondrial electron transport, ubiquinol to cytochrome c"/>
    <property type="evidence" value="ECO:0007669"/>
    <property type="project" value="TreeGrafter"/>
</dbReference>
<feature type="transmembrane region" description="Helical" evidence="19">
    <location>
        <begin position="320"/>
        <end position="341"/>
    </location>
</feature>
<dbReference type="GO" id="GO:0008121">
    <property type="term" value="F:quinol-cytochrome-c reductase activity"/>
    <property type="evidence" value="ECO:0007669"/>
    <property type="project" value="InterPro"/>
</dbReference>
<feature type="transmembrane region" description="Helical" evidence="19">
    <location>
        <begin position="88"/>
        <end position="108"/>
    </location>
</feature>
<feature type="transmembrane region" description="Helical" evidence="19">
    <location>
        <begin position="31"/>
        <end position="52"/>
    </location>
</feature>
<evidence type="ECO:0000256" key="16">
    <source>
        <dbReference type="ARBA" id="ARBA00061233"/>
    </source>
</evidence>
<dbReference type="GO" id="GO:0045275">
    <property type="term" value="C:respiratory chain complex III"/>
    <property type="evidence" value="ECO:0007669"/>
    <property type="project" value="InterPro"/>
</dbReference>
<dbReference type="PANTHER" id="PTHR19271">
    <property type="entry name" value="CYTOCHROME B"/>
    <property type="match status" value="1"/>
</dbReference>
<dbReference type="GO" id="GO:0046872">
    <property type="term" value="F:metal ion binding"/>
    <property type="evidence" value="ECO:0007669"/>
    <property type="project" value="UniProtKB-UniRule"/>
</dbReference>
<evidence type="ECO:0000256" key="17">
    <source>
        <dbReference type="PIRSR" id="PIRSR038885-1"/>
    </source>
</evidence>
<feature type="transmembrane region" description="Helical" evidence="19">
    <location>
        <begin position="230"/>
        <end position="251"/>
    </location>
</feature>
<feature type="transmembrane region" description="Helical" evidence="19">
    <location>
        <begin position="289"/>
        <end position="308"/>
    </location>
</feature>
<keyword evidence="6 19" id="KW-0679">Respiratory chain</keyword>
<feature type="transmembrane region" description="Helical" evidence="19">
    <location>
        <begin position="179"/>
        <end position="201"/>
    </location>
</feature>
<dbReference type="GO" id="GO:0005743">
    <property type="term" value="C:mitochondrial inner membrane"/>
    <property type="evidence" value="ECO:0007669"/>
    <property type="project" value="UniProtKB-SubCell"/>
</dbReference>
<dbReference type="SUPFAM" id="SSF81648">
    <property type="entry name" value="a domain/subunit of cytochrome bc1 complex (Ubiquinol-cytochrome c reductase)"/>
    <property type="match status" value="1"/>
</dbReference>
<dbReference type="SUPFAM" id="SSF81342">
    <property type="entry name" value="Transmembrane di-heme cytochromes"/>
    <property type="match status" value="1"/>
</dbReference>
<keyword evidence="4 19" id="KW-0813">Transport</keyword>
<dbReference type="InterPro" id="IPR016174">
    <property type="entry name" value="Di-haem_cyt_TM"/>
</dbReference>
<comment type="cofactor">
    <cofactor evidence="19">
        <name>heme b</name>
        <dbReference type="ChEBI" id="CHEBI:60344"/>
    </cofactor>
    <text evidence="19">Binds 2 heme groups non-covalently.</text>
</comment>
<feature type="domain" description="Cytochrome b/b6 C-terminal region profile" evidence="21">
    <location>
        <begin position="211"/>
        <end position="380"/>
    </location>
</feature>
<evidence type="ECO:0000256" key="1">
    <source>
        <dbReference type="ARBA" id="ARBA00002566"/>
    </source>
</evidence>
<comment type="similarity">
    <text evidence="16 19">Belongs to the cytochrome b family.</text>
</comment>
<evidence type="ECO:0000256" key="5">
    <source>
        <dbReference type="ARBA" id="ARBA00022617"/>
    </source>
</evidence>
<dbReference type="InterPro" id="IPR036150">
    <property type="entry name" value="Cyt_b/b6_C_sf"/>
</dbReference>
<dbReference type="CDD" id="cd00290">
    <property type="entry name" value="cytochrome_b_C"/>
    <property type="match status" value="1"/>
</dbReference>
<evidence type="ECO:0000256" key="18">
    <source>
        <dbReference type="PIRSR" id="PIRSR038885-2"/>
    </source>
</evidence>
<keyword evidence="7 19" id="KW-0812">Transmembrane</keyword>
<feature type="transmembrane region" description="Helical" evidence="19">
    <location>
        <begin position="114"/>
        <end position="134"/>
    </location>
</feature>
<evidence type="ECO:0000256" key="15">
    <source>
        <dbReference type="ARBA" id="ARBA00023136"/>
    </source>
</evidence>
<evidence type="ECO:0000256" key="11">
    <source>
        <dbReference type="ARBA" id="ARBA00022989"/>
    </source>
</evidence>
<dbReference type="Gene3D" id="1.20.810.10">
    <property type="entry name" value="Cytochrome Bc1 Complex, Chain C"/>
    <property type="match status" value="1"/>
</dbReference>
<geneLocation type="mitochondrion" evidence="22"/>
<evidence type="ECO:0000256" key="6">
    <source>
        <dbReference type="ARBA" id="ARBA00022660"/>
    </source>
</evidence>
<keyword evidence="10 19" id="KW-0249">Electron transport</keyword>
<proteinExistence type="inferred from homology"/>
<evidence type="ECO:0000256" key="3">
    <source>
        <dbReference type="ARBA" id="ARBA00013531"/>
    </source>
</evidence>
<keyword evidence="8 18" id="KW-0479">Metal-binding</keyword>
<keyword evidence="12 18" id="KW-0408">Iron</keyword>
<dbReference type="InterPro" id="IPR005797">
    <property type="entry name" value="Cyt_b/b6_N"/>
</dbReference>
<evidence type="ECO:0000256" key="12">
    <source>
        <dbReference type="ARBA" id="ARBA00023004"/>
    </source>
</evidence>
<dbReference type="InterPro" id="IPR048259">
    <property type="entry name" value="Cytochrome_b_N_euk/bac"/>
</dbReference>
<keyword evidence="15 19" id="KW-0472">Membrane</keyword>
<dbReference type="InterPro" id="IPR027387">
    <property type="entry name" value="Cytb/b6-like_sf"/>
</dbReference>
<keyword evidence="9" id="KW-0999">Mitochondrion inner membrane</keyword>
<evidence type="ECO:0000259" key="21">
    <source>
        <dbReference type="PROSITE" id="PS51003"/>
    </source>
</evidence>
<dbReference type="InterPro" id="IPR048260">
    <property type="entry name" value="Cytochrome_b_C_euk/bac"/>
</dbReference>
<feature type="domain" description="Cytochrome b/b6 N-terminal region profile" evidence="20">
    <location>
        <begin position="1"/>
        <end position="210"/>
    </location>
</feature>
<dbReference type="FunFam" id="1.20.810.10:FF:000002">
    <property type="entry name" value="Cytochrome b"/>
    <property type="match status" value="1"/>
</dbReference>
<feature type="binding site" description="axial binding residue" evidence="18">
    <location>
        <position position="197"/>
    </location>
    <ligand>
        <name>heme b</name>
        <dbReference type="ChEBI" id="CHEBI:60344"/>
        <label>b566</label>
    </ligand>
    <ligandPart>
        <name>Fe</name>
        <dbReference type="ChEBI" id="CHEBI:18248"/>
    </ligandPart>
</feature>
<evidence type="ECO:0000256" key="14">
    <source>
        <dbReference type="ARBA" id="ARBA00023128"/>
    </source>
</evidence>
<dbReference type="EMBL" id="MN593828">
    <property type="protein sequence ID" value="QHR76882.1"/>
    <property type="molecule type" value="Genomic_DNA"/>
</dbReference>
<feature type="transmembrane region" description="Helical" evidence="19">
    <location>
        <begin position="141"/>
        <end position="159"/>
    </location>
</feature>
<dbReference type="PROSITE" id="PS51003">
    <property type="entry name" value="CYTB_CTER"/>
    <property type="match status" value="1"/>
</dbReference>
<comment type="subcellular location">
    <subcellularLocation>
        <location evidence="2">Mitochondrion inner membrane</location>
        <topology evidence="2">Multi-pass membrane protein</topology>
    </subcellularLocation>
</comment>
<dbReference type="Pfam" id="PF00033">
    <property type="entry name" value="Cytochrome_B"/>
    <property type="match status" value="1"/>
</dbReference>
<evidence type="ECO:0000256" key="13">
    <source>
        <dbReference type="ARBA" id="ARBA00023075"/>
    </source>
</evidence>
<dbReference type="GO" id="GO:0016491">
    <property type="term" value="F:oxidoreductase activity"/>
    <property type="evidence" value="ECO:0007669"/>
    <property type="project" value="UniProtKB-UniRule"/>
</dbReference>
<evidence type="ECO:0000256" key="7">
    <source>
        <dbReference type="ARBA" id="ARBA00022692"/>
    </source>
</evidence>
<comment type="cofactor">
    <cofactor evidence="18">
        <name>heme</name>
        <dbReference type="ChEBI" id="CHEBI:30413"/>
    </cofactor>
    <text evidence="18">Binds 2 heme groups non-covalently.</text>
</comment>
<feature type="binding site" description="axial binding residue" evidence="18">
    <location>
        <position position="98"/>
    </location>
    <ligand>
        <name>heme b</name>
        <dbReference type="ChEBI" id="CHEBI:60344"/>
        <label>b566</label>
    </ligand>
    <ligandPart>
        <name>Fe</name>
        <dbReference type="ChEBI" id="CHEBI:18248"/>
    </ligandPart>
</feature>
<keyword evidence="13" id="KW-0830">Ubiquinone</keyword>
<dbReference type="InterPro" id="IPR030689">
    <property type="entry name" value="Cytochrome_b"/>
</dbReference>
<evidence type="ECO:0000259" key="20">
    <source>
        <dbReference type="PROSITE" id="PS51002"/>
    </source>
</evidence>
<keyword evidence="11 19" id="KW-1133">Transmembrane helix</keyword>
<evidence type="ECO:0000256" key="8">
    <source>
        <dbReference type="ARBA" id="ARBA00022723"/>
    </source>
</evidence>
<dbReference type="EMBL" id="MN593829">
    <property type="protein sequence ID" value="QHR76883.1"/>
    <property type="molecule type" value="Genomic_DNA"/>
</dbReference>
<evidence type="ECO:0000256" key="9">
    <source>
        <dbReference type="ARBA" id="ARBA00022792"/>
    </source>
</evidence>
<name>A0A6B9XJG7_PEUSU</name>
<sequence>MALNLRKNHQILKIINNALIDLPAPSNISTWWNFGSLLGICLITQIITGLLLSMHYTADTTLAFSSVAHMCRDVQFGWLIRNLHANGASFFFICIYLHIGRGIYYGSYLNKETWNIGIILLLALMATAFVGYVLPWGQMSFWGATVITNLFSAIPYVGQTLVEWAWGGFSVDNPTLTRFFALHFLLPFLIVGLTLVHLTLLHETGSNNPLGIPSDCDKIPFHPYYTIKDILGFVLMLALLVSLALFSPNLLGDPENFTPANPLVTPPHIKPEWYFLFAYAILRSIPNKLGGVLALAASILVLFLMPLLHTSKLRSMTFRPLSQILFWTLVANILVLTWVGSQPVEHPFIIIGQLASFTYFAIILVLFPIAAILENKMLKL</sequence>
<feature type="binding site" description="axial binding residue" evidence="18">
    <location>
        <position position="183"/>
    </location>
    <ligand>
        <name>heme b</name>
        <dbReference type="ChEBI" id="CHEBI:60344"/>
        <label>b562</label>
    </ligand>
    <ligandPart>
        <name>Fe</name>
        <dbReference type="ChEBI" id="CHEBI:18248"/>
    </ligandPart>
</feature>
<dbReference type="PIRSF" id="PIRSF038885">
    <property type="entry name" value="COB"/>
    <property type="match status" value="1"/>
</dbReference>
<dbReference type="InterPro" id="IPR005798">
    <property type="entry name" value="Cyt_b/b6_C"/>
</dbReference>
<dbReference type="AlphaFoldDB" id="A0A6B9XJG7"/>
<comment type="function">
    <text evidence="1 19">Component of the ubiquinol-cytochrome c reductase complex (complex III or cytochrome b-c1 complex) that is part of the mitochondrial respiratory chain. The b-c1 complex mediates electron transfer from ubiquinol to cytochrome c. Contributes to the generation of a proton gradient across the mitochondrial membrane that is then used for ATP synthesis.</text>
</comment>
<accession>A0A6B9XJG7</accession>
<evidence type="ECO:0000313" key="22">
    <source>
        <dbReference type="EMBL" id="QHR76882.1"/>
    </source>
</evidence>